<organism evidence="3 4">
    <name type="scientific">Aspergillus terreus (strain NIH 2624 / FGSC A1156)</name>
    <dbReference type="NCBI Taxonomy" id="341663"/>
    <lineage>
        <taxon>Eukaryota</taxon>
        <taxon>Fungi</taxon>
        <taxon>Dikarya</taxon>
        <taxon>Ascomycota</taxon>
        <taxon>Pezizomycotina</taxon>
        <taxon>Eurotiomycetes</taxon>
        <taxon>Eurotiomycetidae</taxon>
        <taxon>Eurotiales</taxon>
        <taxon>Aspergillaceae</taxon>
        <taxon>Aspergillus</taxon>
        <taxon>Aspergillus subgen. Circumdati</taxon>
    </lineage>
</organism>
<dbReference type="VEuPathDB" id="FungiDB:ATEG_04281"/>
<dbReference type="AlphaFoldDB" id="Q0CPV3"/>
<dbReference type="EMBL" id="CH476599">
    <property type="protein sequence ID" value="EAU34728.1"/>
    <property type="molecule type" value="Genomic_DNA"/>
</dbReference>
<dbReference type="OrthoDB" id="4757095at2759"/>
<sequence length="394" mass="45757">MNPSTRGQRGASRYRRRRNASNRKKIETNPTEIENQPLQDGRPRQGRQPTKRKPQNASSTSNTPKATQSFTNKRRDVNSTSSTPLQCSSRNSTSTAPTTPNPPTTTKRLPNSPPNLKPDDKKSKPNTIDDLIPRALHPAKPAVPGFLRLPSEIRWQIYSHLFPPRRVEILRKRDTTDPRRQNRYRLYHRARPPRRTQTQQPLARPIAGAARPLALALTCRTTYREAILQLYATTQFVFTATRAVARFLARTTPAAQAAIRHVELAHVMYNEPRLSEFRRFKHRSDLAFFDVCAAMAQTWTALRVLHVELAVMDWPIRLQVGERWSWPLAVFGQYGEGMEYVEIRLRTGRFDDDRRREVARELEQKLMKPAWFQRREEERSKQKKKARKVLNLVF</sequence>
<feature type="domain" description="DUF7730" evidence="2">
    <location>
        <begin position="146"/>
        <end position="310"/>
    </location>
</feature>
<dbReference type="GeneID" id="4320493"/>
<dbReference type="STRING" id="341663.Q0CPV3"/>
<feature type="compositionally biased region" description="Low complexity" evidence="1">
    <location>
        <begin position="1"/>
        <end position="11"/>
    </location>
</feature>
<feature type="compositionally biased region" description="Polar residues" evidence="1">
    <location>
        <begin position="78"/>
        <end position="87"/>
    </location>
</feature>
<feature type="region of interest" description="Disordered" evidence="1">
    <location>
        <begin position="1"/>
        <end position="129"/>
    </location>
</feature>
<feature type="compositionally biased region" description="Polar residues" evidence="1">
    <location>
        <begin position="28"/>
        <end position="38"/>
    </location>
</feature>
<feature type="compositionally biased region" description="Low complexity" evidence="1">
    <location>
        <begin position="88"/>
        <end position="98"/>
    </location>
</feature>
<evidence type="ECO:0000256" key="1">
    <source>
        <dbReference type="SAM" id="MobiDB-lite"/>
    </source>
</evidence>
<dbReference type="Proteomes" id="UP000007963">
    <property type="component" value="Unassembled WGS sequence"/>
</dbReference>
<evidence type="ECO:0000313" key="4">
    <source>
        <dbReference type="Proteomes" id="UP000007963"/>
    </source>
</evidence>
<proteinExistence type="predicted"/>
<name>Q0CPV3_ASPTN</name>
<dbReference type="Pfam" id="PF24864">
    <property type="entry name" value="DUF7730"/>
    <property type="match status" value="1"/>
</dbReference>
<evidence type="ECO:0000313" key="3">
    <source>
        <dbReference type="EMBL" id="EAU34728.1"/>
    </source>
</evidence>
<dbReference type="RefSeq" id="XP_001213459.1">
    <property type="nucleotide sequence ID" value="XM_001213459.1"/>
</dbReference>
<feature type="compositionally biased region" description="Basic residues" evidence="1">
    <location>
        <begin position="12"/>
        <end position="23"/>
    </location>
</feature>
<evidence type="ECO:0000259" key="2">
    <source>
        <dbReference type="Pfam" id="PF24864"/>
    </source>
</evidence>
<gene>
    <name evidence="3" type="ORF">ATEG_04281</name>
</gene>
<dbReference type="HOGENOM" id="CLU_700155_0_0_1"/>
<dbReference type="PANTHER" id="PTHR38790">
    <property type="entry name" value="2EXR DOMAIN-CONTAINING PROTEIN-RELATED"/>
    <property type="match status" value="1"/>
</dbReference>
<feature type="compositionally biased region" description="Polar residues" evidence="1">
    <location>
        <begin position="55"/>
        <end position="71"/>
    </location>
</feature>
<protein>
    <recommendedName>
        <fullName evidence="2">DUF7730 domain-containing protein</fullName>
    </recommendedName>
</protein>
<reference evidence="4" key="1">
    <citation type="submission" date="2005-09" db="EMBL/GenBank/DDBJ databases">
        <title>Annotation of the Aspergillus terreus NIH2624 genome.</title>
        <authorList>
            <person name="Birren B.W."/>
            <person name="Lander E.S."/>
            <person name="Galagan J.E."/>
            <person name="Nusbaum C."/>
            <person name="Devon K."/>
            <person name="Henn M."/>
            <person name="Ma L.-J."/>
            <person name="Jaffe D.B."/>
            <person name="Butler J."/>
            <person name="Alvarez P."/>
            <person name="Gnerre S."/>
            <person name="Grabherr M."/>
            <person name="Kleber M."/>
            <person name="Mauceli E.W."/>
            <person name="Brockman W."/>
            <person name="Rounsley S."/>
            <person name="Young S.K."/>
            <person name="LaButti K."/>
            <person name="Pushparaj V."/>
            <person name="DeCaprio D."/>
            <person name="Crawford M."/>
            <person name="Koehrsen M."/>
            <person name="Engels R."/>
            <person name="Montgomery P."/>
            <person name="Pearson M."/>
            <person name="Howarth C."/>
            <person name="Larson L."/>
            <person name="Luoma S."/>
            <person name="White J."/>
            <person name="Alvarado L."/>
            <person name="Kodira C.D."/>
            <person name="Zeng Q."/>
            <person name="Oleary S."/>
            <person name="Yandava C."/>
            <person name="Denning D.W."/>
            <person name="Nierman W.C."/>
            <person name="Milne T."/>
            <person name="Madden K."/>
        </authorList>
    </citation>
    <scope>NUCLEOTIDE SEQUENCE [LARGE SCALE GENOMIC DNA]</scope>
    <source>
        <strain evidence="4">NIH 2624 / FGSC A1156</strain>
    </source>
</reference>
<dbReference type="InterPro" id="IPR056632">
    <property type="entry name" value="DUF7730"/>
</dbReference>
<accession>Q0CPV3</accession>
<dbReference type="eggNOG" id="ENOG502SRIX">
    <property type="taxonomic scope" value="Eukaryota"/>
</dbReference>
<dbReference type="PANTHER" id="PTHR38790:SF8">
    <property type="entry name" value="F-BOX DOMAIN-CONTAINING PROTEIN"/>
    <property type="match status" value="1"/>
</dbReference>